<reference evidence="3 4" key="1">
    <citation type="submission" date="2018-06" db="EMBL/GenBank/DDBJ databases">
        <authorList>
            <consortium name="Pathogen Informatics"/>
            <person name="Doyle S."/>
        </authorList>
    </citation>
    <scope>NUCLEOTIDE SEQUENCE [LARGE SCALE GENOMIC DNA]</scope>
    <source>
        <strain evidence="3 4">NCTC11801</strain>
    </source>
</reference>
<feature type="chain" id="PRO_5016821791" evidence="1">
    <location>
        <begin position="23"/>
        <end position="81"/>
    </location>
</feature>
<dbReference type="AlphaFoldDB" id="A0A379FL65"/>
<accession>A0A379FL65</accession>
<dbReference type="Proteomes" id="UP000254208">
    <property type="component" value="Unassembled WGS sequence"/>
</dbReference>
<name>A0A379FL65_PRORE</name>
<evidence type="ECO:0000313" key="4">
    <source>
        <dbReference type="Proteomes" id="UP000254208"/>
    </source>
</evidence>
<dbReference type="SUPFAM" id="SSF141729">
    <property type="entry name" value="FimD N-terminal domain-like"/>
    <property type="match status" value="1"/>
</dbReference>
<feature type="domain" description="PapC N-terminal" evidence="2">
    <location>
        <begin position="31"/>
        <end position="80"/>
    </location>
</feature>
<dbReference type="Gene3D" id="3.10.20.410">
    <property type="match status" value="1"/>
</dbReference>
<dbReference type="Pfam" id="PF13954">
    <property type="entry name" value="PapC_N"/>
    <property type="match status" value="1"/>
</dbReference>
<sequence length="81" mass="9349">MKINKISLGLLLYLGYTASLYAEEKTENNVYFDPDFLELPNKDSVDLSQFENNEQLAGDYYVDIYVNTNLIGAKNLKFEKK</sequence>
<evidence type="ECO:0000256" key="1">
    <source>
        <dbReference type="SAM" id="SignalP"/>
    </source>
</evidence>
<organism evidence="3 4">
    <name type="scientific">Providencia rettgeri</name>
    <dbReference type="NCBI Taxonomy" id="587"/>
    <lineage>
        <taxon>Bacteria</taxon>
        <taxon>Pseudomonadati</taxon>
        <taxon>Pseudomonadota</taxon>
        <taxon>Gammaproteobacteria</taxon>
        <taxon>Enterobacterales</taxon>
        <taxon>Morganellaceae</taxon>
        <taxon>Providencia</taxon>
    </lineage>
</organism>
<protein>
    <submittedName>
        <fullName evidence="3">Outer membrane usher protein</fullName>
    </submittedName>
</protein>
<evidence type="ECO:0000313" key="3">
    <source>
        <dbReference type="EMBL" id="SUC29362.1"/>
    </source>
</evidence>
<dbReference type="EMBL" id="UGTZ01000001">
    <property type="protein sequence ID" value="SUC29362.1"/>
    <property type="molecule type" value="Genomic_DNA"/>
</dbReference>
<proteinExistence type="predicted"/>
<dbReference type="InterPro" id="IPR025885">
    <property type="entry name" value="PapC_N"/>
</dbReference>
<gene>
    <name evidence="3" type="ORF">NCTC11801_00256</name>
</gene>
<feature type="signal peptide" evidence="1">
    <location>
        <begin position="1"/>
        <end position="22"/>
    </location>
</feature>
<keyword evidence="1" id="KW-0732">Signal</keyword>
<evidence type="ECO:0000259" key="2">
    <source>
        <dbReference type="Pfam" id="PF13954"/>
    </source>
</evidence>
<dbReference type="InterPro" id="IPR037224">
    <property type="entry name" value="PapC_N_sf"/>
</dbReference>